<evidence type="ECO:0000259" key="4">
    <source>
        <dbReference type="Pfam" id="PF25917"/>
    </source>
</evidence>
<dbReference type="Gene3D" id="2.40.50.100">
    <property type="match status" value="1"/>
</dbReference>
<evidence type="ECO:0000259" key="6">
    <source>
        <dbReference type="Pfam" id="PF25967"/>
    </source>
</evidence>
<evidence type="ECO:0000259" key="3">
    <source>
        <dbReference type="Pfam" id="PF25876"/>
    </source>
</evidence>
<accession>A0A327X4B7</accession>
<dbReference type="Gene3D" id="1.10.287.470">
    <property type="entry name" value="Helix hairpin bin"/>
    <property type="match status" value="1"/>
</dbReference>
<dbReference type="GO" id="GO:0005886">
    <property type="term" value="C:plasma membrane"/>
    <property type="evidence" value="ECO:0007669"/>
    <property type="project" value="TreeGrafter"/>
</dbReference>
<dbReference type="InterPro" id="IPR058627">
    <property type="entry name" value="MdtA-like_C"/>
</dbReference>
<dbReference type="Proteomes" id="UP000248790">
    <property type="component" value="Unassembled WGS sequence"/>
</dbReference>
<dbReference type="InterPro" id="IPR058626">
    <property type="entry name" value="MdtA-like_b-barrel"/>
</dbReference>
<dbReference type="AlphaFoldDB" id="A0A327X4B7"/>
<organism evidence="7 8">
    <name type="scientific">Larkinella arboricola</name>
    <dbReference type="NCBI Taxonomy" id="643671"/>
    <lineage>
        <taxon>Bacteria</taxon>
        <taxon>Pseudomonadati</taxon>
        <taxon>Bacteroidota</taxon>
        <taxon>Cytophagia</taxon>
        <taxon>Cytophagales</taxon>
        <taxon>Spirosomataceae</taxon>
        <taxon>Larkinella</taxon>
    </lineage>
</organism>
<dbReference type="Pfam" id="PF25967">
    <property type="entry name" value="RND-MFP_C"/>
    <property type="match status" value="1"/>
</dbReference>
<dbReference type="InterPro" id="IPR006143">
    <property type="entry name" value="RND_pump_MFP"/>
</dbReference>
<dbReference type="Pfam" id="PF25876">
    <property type="entry name" value="HH_MFP_RND"/>
    <property type="match status" value="1"/>
</dbReference>
<comment type="caution">
    <text evidence="7">The sequence shown here is derived from an EMBL/GenBank/DDBJ whole genome shotgun (WGS) entry which is preliminary data.</text>
</comment>
<dbReference type="Pfam" id="PF25917">
    <property type="entry name" value="BSH_RND"/>
    <property type="match status" value="1"/>
</dbReference>
<evidence type="ECO:0000313" key="7">
    <source>
        <dbReference type="EMBL" id="RAK00539.1"/>
    </source>
</evidence>
<dbReference type="EMBL" id="QLMC01000002">
    <property type="protein sequence ID" value="RAK00539.1"/>
    <property type="molecule type" value="Genomic_DNA"/>
</dbReference>
<sequence length="434" mass="47909">MAIIAFHFCMAKGNQLPFGKVMQTMFSGYFLHHFNVFPHLFQAVSQKWSIRQQVWTNGTLSILTIILLAGCGSSTEQAATTAEVPTLPVVQVKTATMTTFQEFPATLEGKVNVEIRPQVEGYLEQIYVDEGAAVRKGQPLFRIDERSYREQLSNAEANLMMAIANQDKAALEVARLSPLVENKVVSDVQLKSAQSVYEAAKAAVGQARAMVSTAKTNLSRTVIKAPVNGYIGRLPYKPGSLVGRAEPQPLTTLSDVGDVFAYFSMSEVDFLQFTQQSAGRSLTDKIRQLPPVELLLADNKPYSQKGRIELVSGQFDKAMGAISFRAIFPNELGLLRSGITGRIRIPQVHESAVAIPQEATFERQDKVFVFALSDSNKVQSRPIQLLGKSGNFYLIREGVRPGERIVRDGLDRLQDGDPIVPKQETTTNELTKNL</sequence>
<dbReference type="Gene3D" id="2.40.30.170">
    <property type="match status" value="1"/>
</dbReference>
<feature type="domain" description="Multidrug resistance protein MdtA-like alpha-helical hairpin" evidence="3">
    <location>
        <begin position="151"/>
        <end position="219"/>
    </location>
</feature>
<comment type="subcellular location">
    <subcellularLocation>
        <location evidence="1">Cell envelope</location>
    </subcellularLocation>
</comment>
<feature type="domain" description="Multidrug resistance protein MdtA-like barrel-sandwich hybrid" evidence="4">
    <location>
        <begin position="113"/>
        <end position="252"/>
    </location>
</feature>
<proteinExistence type="inferred from homology"/>
<dbReference type="SUPFAM" id="SSF111369">
    <property type="entry name" value="HlyD-like secretion proteins"/>
    <property type="match status" value="1"/>
</dbReference>
<dbReference type="NCBIfam" id="TIGR01730">
    <property type="entry name" value="RND_mfp"/>
    <property type="match status" value="1"/>
</dbReference>
<dbReference type="GO" id="GO:0030313">
    <property type="term" value="C:cell envelope"/>
    <property type="evidence" value="ECO:0007669"/>
    <property type="project" value="UniProtKB-SubCell"/>
</dbReference>
<protein>
    <submittedName>
        <fullName evidence="7">Membrane fusion protein (Multidrug efflux system)</fullName>
    </submittedName>
</protein>
<evidence type="ECO:0000256" key="1">
    <source>
        <dbReference type="ARBA" id="ARBA00004196"/>
    </source>
</evidence>
<dbReference type="PANTHER" id="PTHR30158:SF23">
    <property type="entry name" value="MULTIDRUG RESISTANCE PROTEIN MEXA"/>
    <property type="match status" value="1"/>
</dbReference>
<name>A0A327X4B7_LARAB</name>
<evidence type="ECO:0000313" key="8">
    <source>
        <dbReference type="Proteomes" id="UP000248790"/>
    </source>
</evidence>
<feature type="domain" description="Multidrug resistance protein MdtA-like C-terminal permuted SH3" evidence="6">
    <location>
        <begin position="352"/>
        <end position="412"/>
    </location>
</feature>
<keyword evidence="8" id="KW-1185">Reference proteome</keyword>
<dbReference type="GO" id="GO:0022857">
    <property type="term" value="F:transmembrane transporter activity"/>
    <property type="evidence" value="ECO:0007669"/>
    <property type="project" value="InterPro"/>
</dbReference>
<dbReference type="Pfam" id="PF25944">
    <property type="entry name" value="Beta-barrel_RND"/>
    <property type="match status" value="1"/>
</dbReference>
<dbReference type="InterPro" id="IPR058625">
    <property type="entry name" value="MdtA-like_BSH"/>
</dbReference>
<feature type="domain" description="Multidrug resistance protein MdtA-like beta-barrel" evidence="5">
    <location>
        <begin position="263"/>
        <end position="345"/>
    </location>
</feature>
<dbReference type="InterPro" id="IPR058624">
    <property type="entry name" value="MdtA-like_HH"/>
</dbReference>
<evidence type="ECO:0000256" key="2">
    <source>
        <dbReference type="ARBA" id="ARBA00009477"/>
    </source>
</evidence>
<reference evidence="7 8" key="1">
    <citation type="submission" date="2018-06" db="EMBL/GenBank/DDBJ databases">
        <title>Genomic Encyclopedia of Archaeal and Bacterial Type Strains, Phase II (KMG-II): from individual species to whole genera.</title>
        <authorList>
            <person name="Goeker M."/>
        </authorList>
    </citation>
    <scope>NUCLEOTIDE SEQUENCE [LARGE SCALE GENOMIC DNA]</scope>
    <source>
        <strain evidence="7 8">DSM 21851</strain>
    </source>
</reference>
<dbReference type="Gene3D" id="2.40.420.20">
    <property type="match status" value="1"/>
</dbReference>
<gene>
    <name evidence="7" type="ORF">LX87_02247</name>
</gene>
<evidence type="ECO:0000259" key="5">
    <source>
        <dbReference type="Pfam" id="PF25944"/>
    </source>
</evidence>
<dbReference type="GO" id="GO:0046677">
    <property type="term" value="P:response to antibiotic"/>
    <property type="evidence" value="ECO:0007669"/>
    <property type="project" value="TreeGrafter"/>
</dbReference>
<comment type="similarity">
    <text evidence="2">Belongs to the membrane fusion protein (MFP) (TC 8.A.1) family.</text>
</comment>
<dbReference type="PANTHER" id="PTHR30158">
    <property type="entry name" value="ACRA/E-RELATED COMPONENT OF DRUG EFFLUX TRANSPORTER"/>
    <property type="match status" value="1"/>
</dbReference>